<name>A0A0F9JJ82_9ZZZZ</name>
<comment type="caution">
    <text evidence="1">The sequence shown here is derived from an EMBL/GenBank/DDBJ whole genome shotgun (WGS) entry which is preliminary data.</text>
</comment>
<dbReference type="AlphaFoldDB" id="A0A0F9JJ82"/>
<dbReference type="EMBL" id="LAZR01016136">
    <property type="protein sequence ID" value="KKM05806.1"/>
    <property type="molecule type" value="Genomic_DNA"/>
</dbReference>
<evidence type="ECO:0000313" key="1">
    <source>
        <dbReference type="EMBL" id="KKM05806.1"/>
    </source>
</evidence>
<accession>A0A0F9JJ82</accession>
<proteinExistence type="predicted"/>
<reference evidence="1" key="1">
    <citation type="journal article" date="2015" name="Nature">
        <title>Complex archaea that bridge the gap between prokaryotes and eukaryotes.</title>
        <authorList>
            <person name="Spang A."/>
            <person name="Saw J.H."/>
            <person name="Jorgensen S.L."/>
            <person name="Zaremba-Niedzwiedzka K."/>
            <person name="Martijn J."/>
            <person name="Lind A.E."/>
            <person name="van Eijk R."/>
            <person name="Schleper C."/>
            <person name="Guy L."/>
            <person name="Ettema T.J."/>
        </authorList>
    </citation>
    <scope>NUCLEOTIDE SEQUENCE</scope>
</reference>
<sequence>MSEPAIHYFCEQVEAVIARCRQEWEMSYCEIIGTLEIIKAGLLEEALEDDK</sequence>
<gene>
    <name evidence="1" type="ORF">LCGC14_1750300</name>
</gene>
<organism evidence="1">
    <name type="scientific">marine sediment metagenome</name>
    <dbReference type="NCBI Taxonomy" id="412755"/>
    <lineage>
        <taxon>unclassified sequences</taxon>
        <taxon>metagenomes</taxon>
        <taxon>ecological metagenomes</taxon>
    </lineage>
</organism>
<protein>
    <submittedName>
        <fullName evidence="1">Uncharacterized protein</fullName>
    </submittedName>
</protein>